<evidence type="ECO:0000313" key="3">
    <source>
        <dbReference type="EMBL" id="MDU0369559.1"/>
    </source>
</evidence>
<keyword evidence="4" id="KW-1185">Reference proteome</keyword>
<gene>
    <name evidence="3" type="ORF">ROI90_04060</name>
</gene>
<keyword evidence="3" id="KW-0378">Hydrolase</keyword>
<protein>
    <submittedName>
        <fullName evidence="3">DEAD/DEAH box helicase family protein</fullName>
    </submittedName>
</protein>
<accession>A0ABU3TDW3</accession>
<evidence type="ECO:0000256" key="1">
    <source>
        <dbReference type="SAM" id="MobiDB-lite"/>
    </source>
</evidence>
<dbReference type="NCBIfam" id="NF046055">
    <property type="entry name" value="restr_BPTD_3080"/>
    <property type="match status" value="1"/>
</dbReference>
<organism evidence="3 4">
    <name type="scientific">Hymenobacter endophyticus</name>
    <dbReference type="NCBI Taxonomy" id="3076335"/>
    <lineage>
        <taxon>Bacteria</taxon>
        <taxon>Pseudomonadati</taxon>
        <taxon>Bacteroidota</taxon>
        <taxon>Cytophagia</taxon>
        <taxon>Cytophagales</taxon>
        <taxon>Hymenobacteraceae</taxon>
        <taxon>Hymenobacter</taxon>
    </lineage>
</organism>
<comment type="caution">
    <text evidence="3">The sequence shown here is derived from an EMBL/GenBank/DDBJ whole genome shotgun (WGS) entry which is preliminary data.</text>
</comment>
<dbReference type="PANTHER" id="PTHR47396:SF1">
    <property type="entry name" value="ATP-DEPENDENT HELICASE IRC3-RELATED"/>
    <property type="match status" value="1"/>
</dbReference>
<dbReference type="Proteomes" id="UP001250698">
    <property type="component" value="Unassembled WGS sequence"/>
</dbReference>
<keyword evidence="3" id="KW-0547">Nucleotide-binding</keyword>
<feature type="domain" description="Helicase/UvrB N-terminal" evidence="2">
    <location>
        <begin position="165"/>
        <end position="329"/>
    </location>
</feature>
<sequence length="1044" mass="119278">MSVESSATPPADNPILNNPYDEPRKAYQMAPDGSLDYSVIKTGRRPYTPDAQVLPKKVGKQKELYDVADLPAAQDHLINRLRKEVGQWRHDGYPNTTRVTKELLLFWFENKERLVTQRLFFAQREALETAVWLNEVAPARAENRGTSILAELATAWQVSDDADFNLPRLAFKMATGTGKTVVMAMLTLYHYFNRQEYRQDTRFADYFLFVTPGVTIRDRLGVLYVDTQAQTATDAKDYYRQRGLVPPHLHQRLAGLNARLVLTNYHAFEPKQLQGNKRSPFDGKKDPITGLKVEAKEDFDQVIRRLLNSFRRGSRLLVLNDEAHHCYLPKTKVKAAAKAEDGTDIKEENERAAVWYRGLVEIGRRFKLQQVYDLSATPYYLSGSGYTPYSLFSWVCSDFGLIEAIESGLVKIPYLPESDDTQDLQEAKLRDIYAHVKHELPKRGSRTQKLEGKPELPTLVKTALHQFYEHYEKEFHRLGGLFSTPPVLILVCNNTNVSSEVFKYIAGYETATPEGEPLIMPGQFELLTNFDPHTRLPRQKPPTLIIDSGALENSDQVNDQFKRVFGPEIERFKQDYRIMHPGRSVENLTDGDLLREVVNTVGKTGSLGSHVRCVVSVSMLTEGWDANTVTHIMGLRAFGSQLLCEQVAGRALRRQSYNLVGYDKEGQPTKDKRRIVEYKFPPEYAHIIGVPFKLFRKGAITPPEPPKPLTQVHALPDRRAELEILFPMVEGYRLETGGDVLRVDFSAVEPFIIEGHKLPTRTRMSSAFSEHEQELNLDNVRQVRLQQLEYYYAKLLLSDKLADSNSKPRTYWFGPVRQAVGEWLRTRVSYLGGAFPGMIFFYDDKAVVEHIGRGIWTEPRSTDQIRPVFSHYNDKVGTTARVRGATSREVYPTTKSHVNYVVMDSEWEGIAAKELERLEEMTEVEAYVKNDFLGFSIPYVSQAKERRYFPDFIVRCRLSTGQRVNVVLEISGMAEAKTDKRWYVTERWLPAVNNVAPQLGLDPWHFLEIANDIRNIRPQLQAFLQDLEVQYAANPVPVVAQPVS</sequence>
<proteinExistence type="predicted"/>
<dbReference type="Pfam" id="PF04851">
    <property type="entry name" value="ResIII"/>
    <property type="match status" value="1"/>
</dbReference>
<name>A0ABU3TDW3_9BACT</name>
<dbReference type="InterPro" id="IPR050742">
    <property type="entry name" value="Helicase_Restrict-Modif_Enz"/>
</dbReference>
<dbReference type="GO" id="GO:0004386">
    <property type="term" value="F:helicase activity"/>
    <property type="evidence" value="ECO:0007669"/>
    <property type="project" value="UniProtKB-KW"/>
</dbReference>
<dbReference type="Gene3D" id="3.40.50.300">
    <property type="entry name" value="P-loop containing nucleotide triphosphate hydrolases"/>
    <property type="match status" value="1"/>
</dbReference>
<feature type="region of interest" description="Disordered" evidence="1">
    <location>
        <begin position="1"/>
        <end position="23"/>
    </location>
</feature>
<dbReference type="InterPro" id="IPR006935">
    <property type="entry name" value="Helicase/UvrB_N"/>
</dbReference>
<dbReference type="InterPro" id="IPR027417">
    <property type="entry name" value="P-loop_NTPase"/>
</dbReference>
<dbReference type="EMBL" id="JAWDJT010000002">
    <property type="protein sequence ID" value="MDU0369559.1"/>
    <property type="molecule type" value="Genomic_DNA"/>
</dbReference>
<keyword evidence="3" id="KW-0347">Helicase</keyword>
<evidence type="ECO:0000313" key="4">
    <source>
        <dbReference type="Proteomes" id="UP001250698"/>
    </source>
</evidence>
<reference evidence="3 4" key="1">
    <citation type="submission" date="2023-10" db="EMBL/GenBank/DDBJ databases">
        <title>Hymenobacter endophyticus sp. nov., an isolate from the leaf tissues of wheat.</title>
        <authorList>
            <person name="Dai Y."/>
        </authorList>
    </citation>
    <scope>NUCLEOTIDE SEQUENCE [LARGE SCALE GENOMIC DNA]</scope>
    <source>
        <strain evidence="3 4">ZK17L-C2</strain>
    </source>
</reference>
<dbReference type="PANTHER" id="PTHR47396">
    <property type="entry name" value="TYPE I RESTRICTION ENZYME ECOKI R PROTEIN"/>
    <property type="match status" value="1"/>
</dbReference>
<dbReference type="RefSeq" id="WP_315997051.1">
    <property type="nucleotide sequence ID" value="NZ_JAWDJT010000002.1"/>
</dbReference>
<keyword evidence="3" id="KW-0067">ATP-binding</keyword>
<dbReference type="SUPFAM" id="SSF52540">
    <property type="entry name" value="P-loop containing nucleoside triphosphate hydrolases"/>
    <property type="match status" value="2"/>
</dbReference>
<evidence type="ECO:0000259" key="2">
    <source>
        <dbReference type="Pfam" id="PF04851"/>
    </source>
</evidence>